<evidence type="ECO:0000256" key="1">
    <source>
        <dbReference type="SAM" id="Phobius"/>
    </source>
</evidence>
<dbReference type="AlphaFoldDB" id="A0AAD4QCQ4"/>
<evidence type="ECO:0000313" key="3">
    <source>
        <dbReference type="Proteomes" id="UP001201163"/>
    </source>
</evidence>
<dbReference type="InterPro" id="IPR022057">
    <property type="entry name" value="Chs7"/>
</dbReference>
<gene>
    <name evidence="2" type="ORF">EDB92DRAFT_1935531</name>
</gene>
<comment type="caution">
    <text evidence="2">The sequence shown here is derived from an EMBL/GenBank/DDBJ whole genome shotgun (WGS) entry which is preliminary data.</text>
</comment>
<dbReference type="GO" id="GO:0005789">
    <property type="term" value="C:endoplasmic reticulum membrane"/>
    <property type="evidence" value="ECO:0007669"/>
    <property type="project" value="TreeGrafter"/>
</dbReference>
<protein>
    <submittedName>
        <fullName evidence="2">Chitin synthase III catalytic subunit</fullName>
    </submittedName>
</protein>
<keyword evidence="1" id="KW-0472">Membrane</keyword>
<keyword evidence="1" id="KW-1133">Transmembrane helix</keyword>
<sequence length="310" mass="34013">MTRFGDFKPLCRDVPSYPWCNLFYRELQHRAPAALLGASFDTKSAPVGINPKCGIPRTGSENSIGNVANIIACAFSIVVTLWLIYRCNHRKAAVGRVELRAFLVVYLFTLPLQLVTTGSFLQQGSTTLVVFTAIHAGAVAALFWTLLGNAIVATQVVEDGTPSSLVPFYFLTVVFMAGTTYVSLDIAFTISSTLEPGNPKDSLHSITLFVLTSIWPGAAALVYFILMGWIVAAVLREMRPLIYYGLAGLLFILAQLAFFLLSRPICNGTNAKIDGSFIATVLDTATVIVLYLAWRSITEDYWVDEAYFPR</sequence>
<dbReference type="GO" id="GO:0051082">
    <property type="term" value="F:unfolded protein binding"/>
    <property type="evidence" value="ECO:0007669"/>
    <property type="project" value="TreeGrafter"/>
</dbReference>
<dbReference type="GO" id="GO:0006457">
    <property type="term" value="P:protein folding"/>
    <property type="evidence" value="ECO:0007669"/>
    <property type="project" value="TreeGrafter"/>
</dbReference>
<feature type="transmembrane region" description="Helical" evidence="1">
    <location>
        <begin position="67"/>
        <end position="85"/>
    </location>
</feature>
<dbReference type="EMBL" id="JAKELL010000038">
    <property type="protein sequence ID" value="KAH8989238.1"/>
    <property type="molecule type" value="Genomic_DNA"/>
</dbReference>
<feature type="transmembrane region" description="Helical" evidence="1">
    <location>
        <begin position="241"/>
        <end position="261"/>
    </location>
</feature>
<reference evidence="2" key="1">
    <citation type="submission" date="2022-01" db="EMBL/GenBank/DDBJ databases">
        <title>Comparative genomics reveals a dynamic genome evolution in the ectomycorrhizal milk-cap (Lactarius) mushrooms.</title>
        <authorList>
            <consortium name="DOE Joint Genome Institute"/>
            <person name="Lebreton A."/>
            <person name="Tang N."/>
            <person name="Kuo A."/>
            <person name="LaButti K."/>
            <person name="Drula E."/>
            <person name="Barry K."/>
            <person name="Clum A."/>
            <person name="Lipzen A."/>
            <person name="Mousain D."/>
            <person name="Ng V."/>
            <person name="Wang R."/>
            <person name="Wang X."/>
            <person name="Dai Y."/>
            <person name="Henrissat B."/>
            <person name="Grigoriev I.V."/>
            <person name="Guerin-Laguette A."/>
            <person name="Yu F."/>
            <person name="Martin F.M."/>
        </authorList>
    </citation>
    <scope>NUCLEOTIDE SEQUENCE</scope>
    <source>
        <strain evidence="2">QP</strain>
    </source>
</reference>
<keyword evidence="3" id="KW-1185">Reference proteome</keyword>
<name>A0AAD4QCQ4_9AGAM</name>
<feature type="transmembrane region" description="Helical" evidence="1">
    <location>
        <begin position="273"/>
        <end position="294"/>
    </location>
</feature>
<dbReference type="PANTHER" id="PTHR35329">
    <property type="entry name" value="CHITIN SYNTHASE EXPORT CHAPERONE"/>
    <property type="match status" value="1"/>
</dbReference>
<keyword evidence="1" id="KW-0812">Transmembrane</keyword>
<evidence type="ECO:0000313" key="2">
    <source>
        <dbReference type="EMBL" id="KAH8989238.1"/>
    </source>
</evidence>
<feature type="transmembrane region" description="Helical" evidence="1">
    <location>
        <begin position="97"/>
        <end position="116"/>
    </location>
</feature>
<proteinExistence type="predicted"/>
<organism evidence="2 3">
    <name type="scientific">Lactarius akahatsu</name>
    <dbReference type="NCBI Taxonomy" id="416441"/>
    <lineage>
        <taxon>Eukaryota</taxon>
        <taxon>Fungi</taxon>
        <taxon>Dikarya</taxon>
        <taxon>Basidiomycota</taxon>
        <taxon>Agaricomycotina</taxon>
        <taxon>Agaricomycetes</taxon>
        <taxon>Russulales</taxon>
        <taxon>Russulaceae</taxon>
        <taxon>Lactarius</taxon>
    </lineage>
</organism>
<accession>A0AAD4QCQ4</accession>
<feature type="transmembrane region" description="Helical" evidence="1">
    <location>
        <begin position="167"/>
        <end position="188"/>
    </location>
</feature>
<dbReference type="PANTHER" id="PTHR35329:SF1">
    <property type="entry name" value="CHITIN SYNTHASE EXPORT CHAPERONE"/>
    <property type="match status" value="1"/>
</dbReference>
<dbReference type="Proteomes" id="UP001201163">
    <property type="component" value="Unassembled WGS sequence"/>
</dbReference>
<feature type="transmembrane region" description="Helical" evidence="1">
    <location>
        <begin position="128"/>
        <end position="147"/>
    </location>
</feature>
<feature type="transmembrane region" description="Helical" evidence="1">
    <location>
        <begin position="208"/>
        <end position="235"/>
    </location>
</feature>
<dbReference type="Pfam" id="PF12271">
    <property type="entry name" value="Chs7"/>
    <property type="match status" value="1"/>
</dbReference>